<name>J9BZ93_9ZZZZ</name>
<organism evidence="1">
    <name type="scientific">gut metagenome</name>
    <dbReference type="NCBI Taxonomy" id="749906"/>
    <lineage>
        <taxon>unclassified sequences</taxon>
        <taxon>metagenomes</taxon>
        <taxon>organismal metagenomes</taxon>
    </lineage>
</organism>
<dbReference type="AlphaFoldDB" id="J9BZ93"/>
<evidence type="ECO:0000313" key="1">
    <source>
        <dbReference type="EMBL" id="EJW92895.1"/>
    </source>
</evidence>
<protein>
    <submittedName>
        <fullName evidence="1">Uncharacterized protein</fullName>
    </submittedName>
</protein>
<dbReference type="EMBL" id="AMCI01007283">
    <property type="protein sequence ID" value="EJW92895.1"/>
    <property type="molecule type" value="Genomic_DNA"/>
</dbReference>
<gene>
    <name evidence="1" type="ORF">EVA_18999</name>
</gene>
<reference evidence="1" key="1">
    <citation type="journal article" date="2012" name="PLoS ONE">
        <title>Gene sets for utilization of primary and secondary nutrition supplies in the distal gut of endangered iberian lynx.</title>
        <authorList>
            <person name="Alcaide M."/>
            <person name="Messina E."/>
            <person name="Richter M."/>
            <person name="Bargiela R."/>
            <person name="Peplies J."/>
            <person name="Huws S.A."/>
            <person name="Newbold C.J."/>
            <person name="Golyshin P.N."/>
            <person name="Simon M.A."/>
            <person name="Lopez G."/>
            <person name="Yakimov M.M."/>
            <person name="Ferrer M."/>
        </authorList>
    </citation>
    <scope>NUCLEOTIDE SEQUENCE</scope>
</reference>
<sequence>ALLGHHFQEYRSIDELPEIQEKEF</sequence>
<proteinExistence type="predicted"/>
<accession>J9BZ93</accession>
<comment type="caution">
    <text evidence="1">The sequence shown here is derived from an EMBL/GenBank/DDBJ whole genome shotgun (WGS) entry which is preliminary data.</text>
</comment>
<feature type="non-terminal residue" evidence="1">
    <location>
        <position position="1"/>
    </location>
</feature>